<protein>
    <submittedName>
        <fullName evidence="2">Uncharacterized protein</fullName>
    </submittedName>
</protein>
<accession>A0ABD1LA91</accession>
<gene>
    <name evidence="2" type="ORF">Fmac_029411</name>
</gene>
<evidence type="ECO:0000256" key="1">
    <source>
        <dbReference type="SAM" id="MobiDB-lite"/>
    </source>
</evidence>
<dbReference type="AlphaFoldDB" id="A0ABD1LA91"/>
<evidence type="ECO:0000313" key="2">
    <source>
        <dbReference type="EMBL" id="KAL2320442.1"/>
    </source>
</evidence>
<feature type="compositionally biased region" description="Acidic residues" evidence="1">
    <location>
        <begin position="46"/>
        <end position="58"/>
    </location>
</feature>
<sequence length="136" mass="15174">MAEATRHHEHGFSHAIRQAKRFCDLKGHEFDIAMSFYQGKYMSYDDMPEEASPDEDVESLPAEGGEDKAETKIDDTQAQEDEAEREQFIDVVGDEAGPSGQDRGTYENTPTLKSVKGSGRESLGLDYLLFSDIHAI</sequence>
<dbReference type="Proteomes" id="UP001603857">
    <property type="component" value="Unassembled WGS sequence"/>
</dbReference>
<reference evidence="2 3" key="1">
    <citation type="submission" date="2024-08" db="EMBL/GenBank/DDBJ databases">
        <title>Insights into the chromosomal genome structure of Flemingia macrophylla.</title>
        <authorList>
            <person name="Ding Y."/>
            <person name="Zhao Y."/>
            <person name="Bi W."/>
            <person name="Wu M."/>
            <person name="Zhao G."/>
            <person name="Gong Y."/>
            <person name="Li W."/>
            <person name="Zhang P."/>
        </authorList>
    </citation>
    <scope>NUCLEOTIDE SEQUENCE [LARGE SCALE GENOMIC DNA]</scope>
    <source>
        <strain evidence="2">DYQJB</strain>
        <tissue evidence="2">Leaf</tissue>
    </source>
</reference>
<proteinExistence type="predicted"/>
<name>A0ABD1LA91_9FABA</name>
<comment type="caution">
    <text evidence="2">The sequence shown here is derived from an EMBL/GenBank/DDBJ whole genome shotgun (WGS) entry which is preliminary data.</text>
</comment>
<organism evidence="2 3">
    <name type="scientific">Flemingia macrophylla</name>
    <dbReference type="NCBI Taxonomy" id="520843"/>
    <lineage>
        <taxon>Eukaryota</taxon>
        <taxon>Viridiplantae</taxon>
        <taxon>Streptophyta</taxon>
        <taxon>Embryophyta</taxon>
        <taxon>Tracheophyta</taxon>
        <taxon>Spermatophyta</taxon>
        <taxon>Magnoliopsida</taxon>
        <taxon>eudicotyledons</taxon>
        <taxon>Gunneridae</taxon>
        <taxon>Pentapetalae</taxon>
        <taxon>rosids</taxon>
        <taxon>fabids</taxon>
        <taxon>Fabales</taxon>
        <taxon>Fabaceae</taxon>
        <taxon>Papilionoideae</taxon>
        <taxon>50 kb inversion clade</taxon>
        <taxon>NPAAA clade</taxon>
        <taxon>indigoferoid/millettioid clade</taxon>
        <taxon>Phaseoleae</taxon>
        <taxon>Flemingia</taxon>
    </lineage>
</organism>
<keyword evidence="3" id="KW-1185">Reference proteome</keyword>
<feature type="region of interest" description="Disordered" evidence="1">
    <location>
        <begin position="45"/>
        <end position="117"/>
    </location>
</feature>
<evidence type="ECO:0000313" key="3">
    <source>
        <dbReference type="Proteomes" id="UP001603857"/>
    </source>
</evidence>
<feature type="compositionally biased region" description="Basic and acidic residues" evidence="1">
    <location>
        <begin position="65"/>
        <end position="75"/>
    </location>
</feature>
<dbReference type="EMBL" id="JBGMDY010000010">
    <property type="protein sequence ID" value="KAL2320442.1"/>
    <property type="molecule type" value="Genomic_DNA"/>
</dbReference>